<evidence type="ECO:0000256" key="1">
    <source>
        <dbReference type="SAM" id="SignalP"/>
    </source>
</evidence>
<dbReference type="Proteomes" id="UP001365542">
    <property type="component" value="Unassembled WGS sequence"/>
</dbReference>
<evidence type="ECO:0000313" key="3">
    <source>
        <dbReference type="Proteomes" id="UP001365542"/>
    </source>
</evidence>
<organism evidence="2 3">
    <name type="scientific">Orbilia ellipsospora</name>
    <dbReference type="NCBI Taxonomy" id="2528407"/>
    <lineage>
        <taxon>Eukaryota</taxon>
        <taxon>Fungi</taxon>
        <taxon>Dikarya</taxon>
        <taxon>Ascomycota</taxon>
        <taxon>Pezizomycotina</taxon>
        <taxon>Orbiliomycetes</taxon>
        <taxon>Orbiliales</taxon>
        <taxon>Orbiliaceae</taxon>
        <taxon>Orbilia</taxon>
    </lineage>
</organism>
<evidence type="ECO:0000313" key="2">
    <source>
        <dbReference type="EMBL" id="KAK6537174.1"/>
    </source>
</evidence>
<protein>
    <submittedName>
        <fullName evidence="2">Uncharacterized protein</fullName>
    </submittedName>
</protein>
<comment type="caution">
    <text evidence="2">The sequence shown here is derived from an EMBL/GenBank/DDBJ whole genome shotgun (WGS) entry which is preliminary data.</text>
</comment>
<feature type="signal peptide" evidence="1">
    <location>
        <begin position="1"/>
        <end position="20"/>
    </location>
</feature>
<keyword evidence="3" id="KW-1185">Reference proteome</keyword>
<proteinExistence type="predicted"/>
<dbReference type="EMBL" id="JAVHJO010000009">
    <property type="protein sequence ID" value="KAK6537174.1"/>
    <property type="molecule type" value="Genomic_DNA"/>
</dbReference>
<sequence>MKITYVLILLSTGIINQIHSAKIDQKILEQQQNLIDKRASKGEKQLKKLIDKSSKTIKQLDETKNDKHPYDPNEDINTLVGFKFSKKTLPLVFDIVNRGEAAGKLFTHLTLRIKKPRTAFIGNVFAKSCKDVPLFFSSIRYELNWCEPTYTPCRDPGIAFRKDLYRCPTPIEMAKEDIEDIIALRYKADASMKVQSFDIAAERSHSLIITQNGGVKYPDPVQLCEAPDECLMDPLTHKRVRMWKGKQIPFRTDAEEWIQEDAKTFRVRFIKALLESKLFQYTPAQIEQLRKLSAAQIDVLNEMWPKNREKTLDDYLNGRPIPGFGN</sequence>
<keyword evidence="1" id="KW-0732">Signal</keyword>
<name>A0AAV9X522_9PEZI</name>
<feature type="chain" id="PRO_5043844188" evidence="1">
    <location>
        <begin position="21"/>
        <end position="326"/>
    </location>
</feature>
<reference evidence="2 3" key="1">
    <citation type="submission" date="2019-10" db="EMBL/GenBank/DDBJ databases">
        <authorList>
            <person name="Palmer J.M."/>
        </authorList>
    </citation>
    <scope>NUCLEOTIDE SEQUENCE [LARGE SCALE GENOMIC DNA]</scope>
    <source>
        <strain evidence="2 3">TWF694</strain>
    </source>
</reference>
<accession>A0AAV9X522</accession>
<gene>
    <name evidence="2" type="ORF">TWF694_011371</name>
</gene>
<dbReference type="AlphaFoldDB" id="A0AAV9X522"/>